<dbReference type="Pfam" id="PF00126">
    <property type="entry name" value="HTH_1"/>
    <property type="match status" value="1"/>
</dbReference>
<evidence type="ECO:0000256" key="1">
    <source>
        <dbReference type="ARBA" id="ARBA00009437"/>
    </source>
</evidence>
<keyword evidence="2" id="KW-0805">Transcription regulation</keyword>
<dbReference type="PANTHER" id="PTHR30346:SF0">
    <property type="entry name" value="HCA OPERON TRANSCRIPTIONAL ACTIVATOR HCAR"/>
    <property type="match status" value="1"/>
</dbReference>
<dbReference type="EMBL" id="BLAD01000060">
    <property type="protein sequence ID" value="GES02615.1"/>
    <property type="molecule type" value="Genomic_DNA"/>
</dbReference>
<organism evidence="7 8">
    <name type="scientific">Acrocarpospora corrugata</name>
    <dbReference type="NCBI Taxonomy" id="35763"/>
    <lineage>
        <taxon>Bacteria</taxon>
        <taxon>Bacillati</taxon>
        <taxon>Actinomycetota</taxon>
        <taxon>Actinomycetes</taxon>
        <taxon>Streptosporangiales</taxon>
        <taxon>Streptosporangiaceae</taxon>
        <taxon>Acrocarpospora</taxon>
    </lineage>
</organism>
<dbReference type="InterPro" id="IPR036388">
    <property type="entry name" value="WH-like_DNA-bd_sf"/>
</dbReference>
<feature type="region of interest" description="Disordered" evidence="5">
    <location>
        <begin position="286"/>
        <end position="305"/>
    </location>
</feature>
<keyword evidence="3" id="KW-0238">DNA-binding</keyword>
<dbReference type="InterPro" id="IPR005119">
    <property type="entry name" value="LysR_subst-bd"/>
</dbReference>
<dbReference type="CDD" id="cd08414">
    <property type="entry name" value="PBP2_LTTR_aromatics_like"/>
    <property type="match status" value="1"/>
</dbReference>
<dbReference type="AlphaFoldDB" id="A0A5M3W0Q4"/>
<dbReference type="PANTHER" id="PTHR30346">
    <property type="entry name" value="TRANSCRIPTIONAL DUAL REGULATOR HCAR-RELATED"/>
    <property type="match status" value="1"/>
</dbReference>
<dbReference type="FunFam" id="1.10.10.10:FF:000001">
    <property type="entry name" value="LysR family transcriptional regulator"/>
    <property type="match status" value="1"/>
</dbReference>
<evidence type="ECO:0000256" key="2">
    <source>
        <dbReference type="ARBA" id="ARBA00023015"/>
    </source>
</evidence>
<feature type="domain" description="HTH lysR-type" evidence="6">
    <location>
        <begin position="1"/>
        <end position="58"/>
    </location>
</feature>
<evidence type="ECO:0000256" key="4">
    <source>
        <dbReference type="ARBA" id="ARBA00023163"/>
    </source>
</evidence>
<dbReference type="InterPro" id="IPR036390">
    <property type="entry name" value="WH_DNA-bd_sf"/>
</dbReference>
<reference evidence="7 8" key="1">
    <citation type="submission" date="2019-10" db="EMBL/GenBank/DDBJ databases">
        <title>Whole genome shotgun sequence of Acrocarpospora corrugata NBRC 13972.</title>
        <authorList>
            <person name="Ichikawa N."/>
            <person name="Kimura A."/>
            <person name="Kitahashi Y."/>
            <person name="Komaki H."/>
            <person name="Oguchi A."/>
        </authorList>
    </citation>
    <scope>NUCLEOTIDE SEQUENCE [LARGE SCALE GENOMIC DNA]</scope>
    <source>
        <strain evidence="7 8">NBRC 13972</strain>
    </source>
</reference>
<dbReference type="InterPro" id="IPR000847">
    <property type="entry name" value="LysR_HTH_N"/>
</dbReference>
<dbReference type="SUPFAM" id="SSF53850">
    <property type="entry name" value="Periplasmic binding protein-like II"/>
    <property type="match status" value="1"/>
</dbReference>
<protein>
    <submittedName>
        <fullName evidence="7">LysR family transcriptional regulator</fullName>
    </submittedName>
</protein>
<dbReference type="Pfam" id="PF03466">
    <property type="entry name" value="LysR_substrate"/>
    <property type="match status" value="1"/>
</dbReference>
<evidence type="ECO:0000313" key="8">
    <source>
        <dbReference type="Proteomes" id="UP000334990"/>
    </source>
</evidence>
<dbReference type="Gene3D" id="3.40.190.10">
    <property type="entry name" value="Periplasmic binding protein-like II"/>
    <property type="match status" value="2"/>
</dbReference>
<evidence type="ECO:0000256" key="5">
    <source>
        <dbReference type="SAM" id="MobiDB-lite"/>
    </source>
</evidence>
<dbReference type="Gene3D" id="1.10.10.10">
    <property type="entry name" value="Winged helix-like DNA-binding domain superfamily/Winged helix DNA-binding domain"/>
    <property type="match status" value="1"/>
</dbReference>
<gene>
    <name evidence="7" type="primary">hcaR</name>
    <name evidence="7" type="ORF">Acor_46810</name>
</gene>
<keyword evidence="4" id="KW-0804">Transcription</keyword>
<dbReference type="Proteomes" id="UP000334990">
    <property type="component" value="Unassembled WGS sequence"/>
</dbReference>
<evidence type="ECO:0000313" key="7">
    <source>
        <dbReference type="EMBL" id="GES02615.1"/>
    </source>
</evidence>
<evidence type="ECO:0000259" key="6">
    <source>
        <dbReference type="PROSITE" id="PS50931"/>
    </source>
</evidence>
<dbReference type="PRINTS" id="PR00039">
    <property type="entry name" value="HTHLYSR"/>
</dbReference>
<evidence type="ECO:0000256" key="3">
    <source>
        <dbReference type="ARBA" id="ARBA00023125"/>
    </source>
</evidence>
<keyword evidence="8" id="KW-1185">Reference proteome</keyword>
<proteinExistence type="inferred from homology"/>
<name>A0A5M3W0Q4_9ACTN</name>
<dbReference type="OrthoDB" id="79118at2"/>
<dbReference type="GO" id="GO:0032993">
    <property type="term" value="C:protein-DNA complex"/>
    <property type="evidence" value="ECO:0007669"/>
    <property type="project" value="TreeGrafter"/>
</dbReference>
<dbReference type="GO" id="GO:0003700">
    <property type="term" value="F:DNA-binding transcription factor activity"/>
    <property type="evidence" value="ECO:0007669"/>
    <property type="project" value="InterPro"/>
</dbReference>
<dbReference type="RefSeq" id="WP_155338831.1">
    <property type="nucleotide sequence ID" value="NZ_BAAABN010000019.1"/>
</dbReference>
<comment type="caution">
    <text evidence="7">The sequence shown here is derived from an EMBL/GenBank/DDBJ whole genome shotgun (WGS) entry which is preliminary data.</text>
</comment>
<comment type="similarity">
    <text evidence="1">Belongs to the LysR transcriptional regulatory family.</text>
</comment>
<dbReference type="SUPFAM" id="SSF46785">
    <property type="entry name" value="Winged helix' DNA-binding domain"/>
    <property type="match status" value="1"/>
</dbReference>
<accession>A0A5M3W0Q4</accession>
<dbReference type="PROSITE" id="PS50931">
    <property type="entry name" value="HTH_LYSR"/>
    <property type="match status" value="1"/>
</dbReference>
<dbReference type="GO" id="GO:0003677">
    <property type="term" value="F:DNA binding"/>
    <property type="evidence" value="ECO:0007669"/>
    <property type="project" value="UniProtKB-KW"/>
</dbReference>
<sequence>MDLRLLRYFVAVAEELHFGRAAARLHMTQPPLSRAIKQLETDLGAVLLHRSPAGVTLTAAGAALYDEARTLLEQADRVRHRVAAAAGAATLTIGTLGDSAEQVGTRLAAAYRERHPAVHIRVREADFTDPTTGLRAGLVDVALTRTPFDDTGITTHLLRSDPVGVVLRTDDPLAGRDTLSLGDLAGRRWFRLPDGADPIWCAYWNATTPGGPQREGPVVRTVHECLQGVLWNGAIGLTPLTHALPEGLTSVPLLDMPPSCLVVAHNSDDGGPLIRSFVHIAASVYSPGPSSRARTRPASGTPNRR</sequence>